<evidence type="ECO:0000313" key="2">
    <source>
        <dbReference type="EMBL" id="CAA7396233.1"/>
    </source>
</evidence>
<dbReference type="PANTHER" id="PTHR34280:SF2">
    <property type="entry name" value="OS01G0920100 PROTEIN"/>
    <property type="match status" value="1"/>
</dbReference>
<reference evidence="2" key="1">
    <citation type="submission" date="2020-02" db="EMBL/GenBank/DDBJ databases">
        <authorList>
            <person name="Scholz U."/>
            <person name="Mascher M."/>
            <person name="Fiebig A."/>
        </authorList>
    </citation>
    <scope>NUCLEOTIDE SEQUENCE</scope>
</reference>
<feature type="compositionally biased region" description="Polar residues" evidence="1">
    <location>
        <begin position="90"/>
        <end position="103"/>
    </location>
</feature>
<dbReference type="Proteomes" id="UP000663760">
    <property type="component" value="Chromosome 5"/>
</dbReference>
<evidence type="ECO:0000256" key="1">
    <source>
        <dbReference type="SAM" id="MobiDB-lite"/>
    </source>
</evidence>
<name>A0A7I8KEY2_SPIIN</name>
<accession>A0A7I8KEY2</accession>
<evidence type="ECO:0000313" key="3">
    <source>
        <dbReference type="Proteomes" id="UP000663760"/>
    </source>
</evidence>
<organism evidence="2 3">
    <name type="scientific">Spirodela intermedia</name>
    <name type="common">Intermediate duckweed</name>
    <dbReference type="NCBI Taxonomy" id="51605"/>
    <lineage>
        <taxon>Eukaryota</taxon>
        <taxon>Viridiplantae</taxon>
        <taxon>Streptophyta</taxon>
        <taxon>Embryophyta</taxon>
        <taxon>Tracheophyta</taxon>
        <taxon>Spermatophyta</taxon>
        <taxon>Magnoliopsida</taxon>
        <taxon>Liliopsida</taxon>
        <taxon>Araceae</taxon>
        <taxon>Lemnoideae</taxon>
        <taxon>Spirodela</taxon>
    </lineage>
</organism>
<gene>
    <name evidence="2" type="ORF">SI8410_05006896</name>
</gene>
<sequence length="200" mass="21465">MGTCVSIHRDPKSNMRFRLAVGTKKAYPPPSHPKGVECAAAGELDDGKTKQVDAASARWSPSFGSRDEIFFDSQAWLESDCEDFYSVNGDFTPSRGSTPNYQTGKGFGNKIYTNGFPESQPEPSPRKKLAELFQENPPGEPAGPGSGAAEGRPQPGGIPKGANPVQLPKSVPDEEEGGEKATHCCLPSLTHSLNFAERKK</sequence>
<dbReference type="EMBL" id="LR746268">
    <property type="protein sequence ID" value="CAA7396233.1"/>
    <property type="molecule type" value="Genomic_DNA"/>
</dbReference>
<protein>
    <submittedName>
        <fullName evidence="2">Uncharacterized protein</fullName>
    </submittedName>
</protein>
<keyword evidence="3" id="KW-1185">Reference proteome</keyword>
<dbReference type="PANTHER" id="PTHR34280">
    <property type="entry name" value="OS01G0920100 PROTEIN"/>
    <property type="match status" value="1"/>
</dbReference>
<dbReference type="InterPro" id="IPR038947">
    <property type="entry name" value="At3g27210-like"/>
</dbReference>
<dbReference type="OrthoDB" id="1925325at2759"/>
<feature type="region of interest" description="Disordered" evidence="1">
    <location>
        <begin position="90"/>
        <end position="200"/>
    </location>
</feature>
<dbReference type="AlphaFoldDB" id="A0A7I8KEY2"/>
<proteinExistence type="predicted"/>